<comment type="caution">
    <text evidence="9">The sequence shown here is derived from an EMBL/GenBank/DDBJ whole genome shotgun (WGS) entry which is preliminary data.</text>
</comment>
<dbReference type="PANTHER" id="PTHR43289">
    <property type="entry name" value="MITOGEN-ACTIVATED PROTEIN KINASE KINASE KINASE 20-RELATED"/>
    <property type="match status" value="1"/>
</dbReference>
<evidence type="ECO:0000256" key="3">
    <source>
        <dbReference type="ARBA" id="ARBA00022777"/>
    </source>
</evidence>
<dbReference type="NCBIfam" id="NF047558">
    <property type="entry name" value="TPR_END_plus"/>
    <property type="match status" value="1"/>
</dbReference>
<dbReference type="InterPro" id="IPR011009">
    <property type="entry name" value="Kinase-like_dom_sf"/>
</dbReference>
<feature type="compositionally biased region" description="Low complexity" evidence="7">
    <location>
        <begin position="232"/>
        <end position="243"/>
    </location>
</feature>
<keyword evidence="4 6" id="KW-0067">ATP-binding</keyword>
<keyword evidence="1" id="KW-0808">Transferase</keyword>
<evidence type="ECO:0000256" key="1">
    <source>
        <dbReference type="ARBA" id="ARBA00022679"/>
    </source>
</evidence>
<feature type="binding site" evidence="6">
    <location>
        <position position="119"/>
    </location>
    <ligand>
        <name>ATP</name>
        <dbReference type="ChEBI" id="CHEBI:30616"/>
    </ligand>
</feature>
<evidence type="ECO:0000256" key="4">
    <source>
        <dbReference type="ARBA" id="ARBA00022840"/>
    </source>
</evidence>
<feature type="region of interest" description="Disordered" evidence="7">
    <location>
        <begin position="202"/>
        <end position="249"/>
    </location>
</feature>
<gene>
    <name evidence="9" type="ORF">PZE19_17920</name>
</gene>
<feature type="repeat" description="TPR" evidence="5">
    <location>
        <begin position="754"/>
        <end position="787"/>
    </location>
</feature>
<dbReference type="Gene3D" id="1.25.40.10">
    <property type="entry name" value="Tetratricopeptide repeat domain"/>
    <property type="match status" value="3"/>
</dbReference>
<dbReference type="SMART" id="SM00220">
    <property type="entry name" value="S_TKc"/>
    <property type="match status" value="1"/>
</dbReference>
<evidence type="ECO:0000313" key="10">
    <source>
        <dbReference type="Proteomes" id="UP001216907"/>
    </source>
</evidence>
<dbReference type="InterPro" id="IPR017441">
    <property type="entry name" value="Protein_kinase_ATP_BS"/>
</dbReference>
<name>A0ABT6FDP1_9BACT</name>
<feature type="domain" description="Protein kinase" evidence="8">
    <location>
        <begin position="89"/>
        <end position="471"/>
    </location>
</feature>
<keyword evidence="5" id="KW-0802">TPR repeat</keyword>
<keyword evidence="3" id="KW-0418">Kinase</keyword>
<keyword evidence="10" id="KW-1185">Reference proteome</keyword>
<organism evidence="9 10">
    <name type="scientific">Paludisphaera mucosa</name>
    <dbReference type="NCBI Taxonomy" id="3030827"/>
    <lineage>
        <taxon>Bacteria</taxon>
        <taxon>Pseudomonadati</taxon>
        <taxon>Planctomycetota</taxon>
        <taxon>Planctomycetia</taxon>
        <taxon>Isosphaerales</taxon>
        <taxon>Isosphaeraceae</taxon>
        <taxon>Paludisphaera</taxon>
    </lineage>
</organism>
<keyword evidence="2 6" id="KW-0547">Nucleotide-binding</keyword>
<dbReference type="InterPro" id="IPR019734">
    <property type="entry name" value="TPR_rpt"/>
</dbReference>
<dbReference type="Pfam" id="PF13432">
    <property type="entry name" value="TPR_16"/>
    <property type="match status" value="2"/>
</dbReference>
<dbReference type="PROSITE" id="PS00107">
    <property type="entry name" value="PROTEIN_KINASE_ATP"/>
    <property type="match status" value="1"/>
</dbReference>
<evidence type="ECO:0000259" key="8">
    <source>
        <dbReference type="PROSITE" id="PS50011"/>
    </source>
</evidence>
<sequence>MAEDRSNDPLFADWDIESDRSLESFRPTPPAVRHRPRDGDRPSKSASPRGSDPDTCVFYGRDREEGSTEAASSPARGELPRPGDEVGGFRLIAELGRGAFARVFLAEEASLGGRPVALKVSAAEGDEPQLLARLQHAHIVPVHSVRDDPATGLRLLCMPYLGGANLAQVLEEAWALRGVDAKDPSLVEALDQLSRRLPPLAAESLAAGRRPSRSRSRDGRSLRLDPPANITPSASPSAGSGPERPSRRFSPLRWMLERPDAPAASPTVDAEDDMLPSRRFLRRADAVRAAVWVVARLAEGLEHAHSRGLLHRDLKPSNVLIAADGTPMLLDFNLSVETPACEEGADASIERATLGGTLPYMAPEHLDALDPQGSARPEAVDERSDLYSLGLILFEMIAGEPAYPSPTTLGGPLQALRRMLAGRRLAPPSLRRHVPDVPPSLDALVTKCLDPDPGKRHRSAGDLAEDLRRFLDDLPMKHGPEPSLVERGRKWARRHPAACSSTSTAVGAVILIGLVLLGSMQVFEAMQGLHARLKLRKFQRDAMECQFLLNTFGDDDARIRRGIDLAASTLAAAGVDESSPAARGLGGAWIGRLAESERSDVRRSIVELILQDAHARVVLAGRGRDEAKRREAMEAAVARLDRLADGGEDVPSILFRRRSRYRAALGDANGAAADQAEASARPPATGNDWTALGMFHLTNGEVAAAEPALREAIAIDVTSFWAWFALGHCHYEQGRFGEAVGDFTACVVARPDFAWGHFNRGLTLARAGRPRDALDAYDRALALDPDFAEARVDRGLVELELDLPARAEDDLRIALARSRREPRVPAALGDALARQGKAAEAERLFDDLLARSPRDAGLRAARGVVRLRTDLEAAADDFNAVLAEDPRHPLAHYGLARVLRGRDRAAALAHLDQALQADPEMYDAVELRALERARGGDRGARDDVDRLVANPTANRLYNAACALAILGDAARAVELLERSLLSGFPATTAAADPDLASLRERADYQAALERPAVAR</sequence>
<dbReference type="EMBL" id="JARRAG010000002">
    <property type="protein sequence ID" value="MDG3005669.1"/>
    <property type="molecule type" value="Genomic_DNA"/>
</dbReference>
<dbReference type="SMART" id="SM00028">
    <property type="entry name" value="TPR"/>
    <property type="match status" value="6"/>
</dbReference>
<dbReference type="CDD" id="cd14014">
    <property type="entry name" value="STKc_PknB_like"/>
    <property type="match status" value="1"/>
</dbReference>
<evidence type="ECO:0000256" key="2">
    <source>
        <dbReference type="ARBA" id="ARBA00022741"/>
    </source>
</evidence>
<feature type="repeat" description="TPR" evidence="5">
    <location>
        <begin position="720"/>
        <end position="753"/>
    </location>
</feature>
<proteinExistence type="predicted"/>
<dbReference type="Proteomes" id="UP001216907">
    <property type="component" value="Unassembled WGS sequence"/>
</dbReference>
<dbReference type="SUPFAM" id="SSF48452">
    <property type="entry name" value="TPR-like"/>
    <property type="match status" value="1"/>
</dbReference>
<evidence type="ECO:0000256" key="7">
    <source>
        <dbReference type="SAM" id="MobiDB-lite"/>
    </source>
</evidence>
<dbReference type="Pfam" id="PF00515">
    <property type="entry name" value="TPR_1"/>
    <property type="match status" value="1"/>
</dbReference>
<dbReference type="PROSITE" id="PS50011">
    <property type="entry name" value="PROTEIN_KINASE_DOM"/>
    <property type="match status" value="1"/>
</dbReference>
<feature type="region of interest" description="Disordered" evidence="7">
    <location>
        <begin position="1"/>
        <end position="83"/>
    </location>
</feature>
<dbReference type="PROSITE" id="PS00108">
    <property type="entry name" value="PROTEIN_KINASE_ST"/>
    <property type="match status" value="1"/>
</dbReference>
<evidence type="ECO:0000256" key="6">
    <source>
        <dbReference type="PROSITE-ProRule" id="PRU10141"/>
    </source>
</evidence>
<dbReference type="Gene3D" id="1.10.510.10">
    <property type="entry name" value="Transferase(Phosphotransferase) domain 1"/>
    <property type="match status" value="2"/>
</dbReference>
<dbReference type="InterPro" id="IPR000719">
    <property type="entry name" value="Prot_kinase_dom"/>
</dbReference>
<dbReference type="RefSeq" id="WP_277862000.1">
    <property type="nucleotide sequence ID" value="NZ_JARRAG010000002.1"/>
</dbReference>
<dbReference type="InterPro" id="IPR008271">
    <property type="entry name" value="Ser/Thr_kinase_AS"/>
</dbReference>
<protein>
    <submittedName>
        <fullName evidence="9">Tetratricopeptide repeat protein</fullName>
    </submittedName>
</protein>
<reference evidence="9 10" key="1">
    <citation type="submission" date="2023-03" db="EMBL/GenBank/DDBJ databases">
        <title>Paludisphaera mucosa sp. nov. a novel planctomycete from northern fen.</title>
        <authorList>
            <person name="Ivanova A."/>
        </authorList>
    </citation>
    <scope>NUCLEOTIDE SEQUENCE [LARGE SCALE GENOMIC DNA]</scope>
    <source>
        <strain evidence="9 10">Pla2</strain>
    </source>
</reference>
<evidence type="ECO:0000256" key="5">
    <source>
        <dbReference type="PROSITE-ProRule" id="PRU00339"/>
    </source>
</evidence>
<evidence type="ECO:0000313" key="9">
    <source>
        <dbReference type="EMBL" id="MDG3005669.1"/>
    </source>
</evidence>
<dbReference type="Pfam" id="PF00069">
    <property type="entry name" value="Pkinase"/>
    <property type="match status" value="1"/>
</dbReference>
<dbReference type="SUPFAM" id="SSF56112">
    <property type="entry name" value="Protein kinase-like (PK-like)"/>
    <property type="match status" value="1"/>
</dbReference>
<dbReference type="InterPro" id="IPR011990">
    <property type="entry name" value="TPR-like_helical_dom_sf"/>
</dbReference>
<dbReference type="PANTHER" id="PTHR43289:SF34">
    <property type="entry name" value="SERINE_THREONINE-PROTEIN KINASE YBDM-RELATED"/>
    <property type="match status" value="1"/>
</dbReference>
<dbReference type="PROSITE" id="PS50005">
    <property type="entry name" value="TPR"/>
    <property type="match status" value="2"/>
</dbReference>
<accession>A0ABT6FDP1</accession>